<dbReference type="OrthoDB" id="6400528at2"/>
<dbReference type="Proteomes" id="UP000313231">
    <property type="component" value="Unassembled WGS sequence"/>
</dbReference>
<evidence type="ECO:0000313" key="2">
    <source>
        <dbReference type="Proteomes" id="UP000313231"/>
    </source>
</evidence>
<protein>
    <recommendedName>
        <fullName evidence="3">Glycosyltransferase family 4 protein</fullName>
    </recommendedName>
</protein>
<organism evidence="1 2">
    <name type="scientific">Nocardioides albidus</name>
    <dbReference type="NCBI Taxonomy" id="1517589"/>
    <lineage>
        <taxon>Bacteria</taxon>
        <taxon>Bacillati</taxon>
        <taxon>Actinomycetota</taxon>
        <taxon>Actinomycetes</taxon>
        <taxon>Propionibacteriales</taxon>
        <taxon>Nocardioidaceae</taxon>
        <taxon>Nocardioides</taxon>
    </lineage>
</organism>
<reference evidence="1 2" key="1">
    <citation type="journal article" date="2016" name="Int. J. Syst. Evol. Microbiol.">
        <title>Nocardioides albidus sp. nov., an actinobacterium isolated from garden soil.</title>
        <authorList>
            <person name="Singh H."/>
            <person name="Du J."/>
            <person name="Trinh H."/>
            <person name="Won K."/>
            <person name="Yang J.E."/>
            <person name="Yin C."/>
            <person name="Kook M."/>
            <person name="Yi T.H."/>
        </authorList>
    </citation>
    <scope>NUCLEOTIDE SEQUENCE [LARGE SCALE GENOMIC DNA]</scope>
    <source>
        <strain evidence="1 2">CCTCC AB 2015297</strain>
    </source>
</reference>
<sequence length="464" mass="51278">MGARHDRIYVYYPRGSRSGGPEALHQLVDSLRRQGEEAFLVPIGGTETEERVSEYAQYDAPEAEIRDADGSAVVLPEVWFGSLGVFEHATPYCWWLSIDNSPAFAADWRYRDPWRQVTRHAVPTERPPLDIGLLRRVVNLTQSHYAWAYLFTRLGTSASMLSDYTDPAPYDALELAAPGARGRTVAYNPVKADLITEVLAGLLPDVTFVPLVGLTRSELAATLADSAIYLDLGFHPGKDRMPREAALAGATVVVARRGAGAFHVDTPLPSEHRLLPTEDMIERAAEVVRSILADPDSHHARQQSYREAVRTERERFDEQVRRIFVEGRLGDDGTEPFEDAPVVISTTTALSHQPSNPPAEGPVTISDPDSGDRAGAGLETVRVLFEQWRAQVAALSAGAPPAIDQVTGIEPPAERLLRELDLTRARLKKVRGKLRARDKELAYLRAEGHRRGVRAVLGRISPRR</sequence>
<evidence type="ECO:0008006" key="3">
    <source>
        <dbReference type="Google" id="ProtNLM"/>
    </source>
</evidence>
<gene>
    <name evidence="1" type="ORF">FHP29_07095</name>
</gene>
<accession>A0A5C4W5D2</accession>
<dbReference type="AlphaFoldDB" id="A0A5C4W5D2"/>
<dbReference type="EMBL" id="VDMP01000020">
    <property type="protein sequence ID" value="TNM42765.1"/>
    <property type="molecule type" value="Genomic_DNA"/>
</dbReference>
<name>A0A5C4W5D2_9ACTN</name>
<dbReference type="RefSeq" id="WP_139622162.1">
    <property type="nucleotide sequence ID" value="NZ_VDMP01000020.1"/>
</dbReference>
<evidence type="ECO:0000313" key="1">
    <source>
        <dbReference type="EMBL" id="TNM42765.1"/>
    </source>
</evidence>
<comment type="caution">
    <text evidence="1">The sequence shown here is derived from an EMBL/GenBank/DDBJ whole genome shotgun (WGS) entry which is preliminary data.</text>
</comment>
<keyword evidence="2" id="KW-1185">Reference proteome</keyword>
<proteinExistence type="predicted"/>